<accession>A0A1I4G4L8</accession>
<evidence type="ECO:0000256" key="1">
    <source>
        <dbReference type="SAM" id="Phobius"/>
    </source>
</evidence>
<dbReference type="Proteomes" id="UP000199607">
    <property type="component" value="Unassembled WGS sequence"/>
</dbReference>
<reference evidence="3" key="1">
    <citation type="submission" date="2016-10" db="EMBL/GenBank/DDBJ databases">
        <authorList>
            <person name="Varghese N."/>
            <person name="Submissions S."/>
        </authorList>
    </citation>
    <scope>NUCLEOTIDE SEQUENCE [LARGE SCALE GENOMIC DNA]</scope>
    <source>
        <strain evidence="3">CGMCC 1.7738</strain>
    </source>
</reference>
<keyword evidence="3" id="KW-1185">Reference proteome</keyword>
<dbReference type="EMBL" id="FOTC01000003">
    <property type="protein sequence ID" value="SFL24430.1"/>
    <property type="molecule type" value="Genomic_DNA"/>
</dbReference>
<keyword evidence="1" id="KW-1133">Transmembrane helix</keyword>
<dbReference type="InterPro" id="IPR055957">
    <property type="entry name" value="DUF7535"/>
</dbReference>
<organism evidence="2 3">
    <name type="scientific">Halogranum rubrum</name>
    <dbReference type="NCBI Taxonomy" id="553466"/>
    <lineage>
        <taxon>Archaea</taxon>
        <taxon>Methanobacteriati</taxon>
        <taxon>Methanobacteriota</taxon>
        <taxon>Stenosarchaea group</taxon>
        <taxon>Halobacteria</taxon>
        <taxon>Halobacteriales</taxon>
        <taxon>Haloferacaceae</taxon>
    </lineage>
</organism>
<keyword evidence="1" id="KW-0812">Transmembrane</keyword>
<keyword evidence="1" id="KW-0472">Membrane</keyword>
<dbReference type="Pfam" id="PF24379">
    <property type="entry name" value="DUF7535"/>
    <property type="match status" value="1"/>
</dbReference>
<sequence length="79" mass="8701">MLQTVMSSESDESDPGVLTKAYRTVTPGYKSHPDSEMNVIGLTYFLVLLVLLVPLFPFIVLVWAISKVLEALTQSGVDE</sequence>
<feature type="transmembrane region" description="Helical" evidence="1">
    <location>
        <begin position="42"/>
        <end position="65"/>
    </location>
</feature>
<name>A0A1I4G4L8_9EURY</name>
<protein>
    <submittedName>
        <fullName evidence="2">Uncharacterized protein</fullName>
    </submittedName>
</protein>
<evidence type="ECO:0000313" key="2">
    <source>
        <dbReference type="EMBL" id="SFL24430.1"/>
    </source>
</evidence>
<dbReference type="AlphaFoldDB" id="A0A1I4G4L8"/>
<proteinExistence type="predicted"/>
<gene>
    <name evidence="2" type="ORF">SAMN04487950_3014</name>
</gene>
<evidence type="ECO:0000313" key="3">
    <source>
        <dbReference type="Proteomes" id="UP000199607"/>
    </source>
</evidence>